<gene>
    <name evidence="1" type="ORF">E2C01_024503</name>
</gene>
<proteinExistence type="predicted"/>
<keyword evidence="2" id="KW-1185">Reference proteome</keyword>
<evidence type="ECO:0000313" key="1">
    <source>
        <dbReference type="EMBL" id="MPC31219.1"/>
    </source>
</evidence>
<comment type="caution">
    <text evidence="1">The sequence shown here is derived from an EMBL/GenBank/DDBJ whole genome shotgun (WGS) entry which is preliminary data.</text>
</comment>
<name>A0A5B7ED06_PORTR</name>
<dbReference type="AlphaFoldDB" id="A0A5B7ED06"/>
<dbReference type="Proteomes" id="UP000324222">
    <property type="component" value="Unassembled WGS sequence"/>
</dbReference>
<protein>
    <submittedName>
        <fullName evidence="1">Uncharacterized protein</fullName>
    </submittedName>
</protein>
<dbReference type="EMBL" id="VSRR010002392">
    <property type="protein sequence ID" value="MPC31219.1"/>
    <property type="molecule type" value="Genomic_DNA"/>
</dbReference>
<organism evidence="1 2">
    <name type="scientific">Portunus trituberculatus</name>
    <name type="common">Swimming crab</name>
    <name type="synonym">Neptunus trituberculatus</name>
    <dbReference type="NCBI Taxonomy" id="210409"/>
    <lineage>
        <taxon>Eukaryota</taxon>
        <taxon>Metazoa</taxon>
        <taxon>Ecdysozoa</taxon>
        <taxon>Arthropoda</taxon>
        <taxon>Crustacea</taxon>
        <taxon>Multicrustacea</taxon>
        <taxon>Malacostraca</taxon>
        <taxon>Eumalacostraca</taxon>
        <taxon>Eucarida</taxon>
        <taxon>Decapoda</taxon>
        <taxon>Pleocyemata</taxon>
        <taxon>Brachyura</taxon>
        <taxon>Eubrachyura</taxon>
        <taxon>Portunoidea</taxon>
        <taxon>Portunidae</taxon>
        <taxon>Portuninae</taxon>
        <taxon>Portunus</taxon>
    </lineage>
</organism>
<sequence>MVSRNTAYGNRGAVWGGRARGLEVGGVGGREARPRRCLPKTTTTTIAAANLLLPLNCWMYKATTCSSDPHTCTFPPG</sequence>
<evidence type="ECO:0000313" key="2">
    <source>
        <dbReference type="Proteomes" id="UP000324222"/>
    </source>
</evidence>
<accession>A0A5B7ED06</accession>
<reference evidence="1 2" key="1">
    <citation type="submission" date="2019-05" db="EMBL/GenBank/DDBJ databases">
        <title>Another draft genome of Portunus trituberculatus and its Hox gene families provides insights of decapod evolution.</title>
        <authorList>
            <person name="Jeong J.-H."/>
            <person name="Song I."/>
            <person name="Kim S."/>
            <person name="Choi T."/>
            <person name="Kim D."/>
            <person name="Ryu S."/>
            <person name="Kim W."/>
        </authorList>
    </citation>
    <scope>NUCLEOTIDE SEQUENCE [LARGE SCALE GENOMIC DNA]</scope>
    <source>
        <tissue evidence="1">Muscle</tissue>
    </source>
</reference>